<evidence type="ECO:0000259" key="2">
    <source>
        <dbReference type="Pfam" id="PF11860"/>
    </source>
</evidence>
<comment type="caution">
    <text evidence="3">The sequence shown here is derived from an EMBL/GenBank/DDBJ whole genome shotgun (WGS) entry which is preliminary data.</text>
</comment>
<dbReference type="AlphaFoldDB" id="A0A0M9GLQ7"/>
<evidence type="ECO:0000259" key="1">
    <source>
        <dbReference type="Pfam" id="PF01471"/>
    </source>
</evidence>
<evidence type="ECO:0000313" key="4">
    <source>
        <dbReference type="Proteomes" id="UP000038011"/>
    </source>
</evidence>
<reference evidence="3 4" key="1">
    <citation type="submission" date="2015-01" db="EMBL/GenBank/DDBJ databases">
        <title>Ahrensia donghaiensis sp. nov., a novel dimethylsulphoniopropionate-cleavage bacterium isolated from seawater and emended descriptions of the genus Ahrensia and Ahrensia kielensis.</title>
        <authorList>
            <person name="Liu J."/>
        </authorList>
    </citation>
    <scope>NUCLEOTIDE SEQUENCE [LARGE SCALE GENOMIC DNA]</scope>
    <source>
        <strain evidence="3 4">LZD062</strain>
    </source>
</reference>
<feature type="domain" description="N-acetylmuramidase" evidence="2">
    <location>
        <begin position="20"/>
        <end position="192"/>
    </location>
</feature>
<proteinExistence type="predicted"/>
<dbReference type="Proteomes" id="UP000038011">
    <property type="component" value="Unassembled WGS sequence"/>
</dbReference>
<dbReference type="InterPro" id="IPR036366">
    <property type="entry name" value="PGBDSf"/>
</dbReference>
<dbReference type="Pfam" id="PF11860">
    <property type="entry name" value="Muramidase"/>
    <property type="match status" value="1"/>
</dbReference>
<dbReference type="InterPro" id="IPR024408">
    <property type="entry name" value="Muramidase"/>
</dbReference>
<gene>
    <name evidence="3" type="ORF">SU32_13735</name>
</gene>
<accession>A0A0M9GLQ7</accession>
<evidence type="ECO:0000313" key="3">
    <source>
        <dbReference type="EMBL" id="KPB00399.1"/>
    </source>
</evidence>
<dbReference type="Pfam" id="PF01471">
    <property type="entry name" value="PG_binding_1"/>
    <property type="match status" value="1"/>
</dbReference>
<evidence type="ECO:0008006" key="5">
    <source>
        <dbReference type="Google" id="ProtNLM"/>
    </source>
</evidence>
<dbReference type="STRING" id="1514904.SU32_13735"/>
<dbReference type="SUPFAM" id="SSF53955">
    <property type="entry name" value="Lysozyme-like"/>
    <property type="match status" value="1"/>
</dbReference>
<dbReference type="InterPro" id="IPR002477">
    <property type="entry name" value="Peptidoglycan-bd-like"/>
</dbReference>
<dbReference type="EMBL" id="JXMU01000022">
    <property type="protein sequence ID" value="KPB00399.1"/>
    <property type="molecule type" value="Genomic_DNA"/>
</dbReference>
<dbReference type="PATRIC" id="fig|1514904.3.peg.1881"/>
<dbReference type="SUPFAM" id="SSF47090">
    <property type="entry name" value="PGBD-like"/>
    <property type="match status" value="1"/>
</dbReference>
<dbReference type="Gene3D" id="1.10.101.10">
    <property type="entry name" value="PGBD-like superfamily/PGBD"/>
    <property type="match status" value="1"/>
</dbReference>
<dbReference type="InterPro" id="IPR036365">
    <property type="entry name" value="PGBD-like_sf"/>
</dbReference>
<feature type="domain" description="Peptidoglycan binding-like" evidence="1">
    <location>
        <begin position="224"/>
        <end position="277"/>
    </location>
</feature>
<dbReference type="OrthoDB" id="1523598at2"/>
<dbReference type="Gene3D" id="1.10.530.10">
    <property type="match status" value="1"/>
</dbReference>
<sequence>MFSKETIEEIEKVAQEEGIDPAALLAIAEVESGGRAFAYVGGRKEPLIRFEGHYFDRLLSDDKREKARRAGLASPKAGRIKNARSQAERWVLLNKAMGIDRSAALQSVSWGIGQVMGAHFKTLGYGSVEAMVQEARGSIAGQMRLMMRFIRKNGLAVYIERCDWAGFARRYNGPAYKKNSYNTRIAAAYARHSNGRLKRGIFERIRSGTFKNNLRAFSLNNDVEAVRSLQQMLTAAGYAVQSDGIFGVETDRALRQFQVQEKLVVDGIFGPESRARLKQVLPRLGRFLSILAIIMRIMRLMR</sequence>
<dbReference type="InterPro" id="IPR023346">
    <property type="entry name" value="Lysozyme-like_dom_sf"/>
</dbReference>
<name>A0A0M9GLQ7_9HYPH</name>
<protein>
    <recommendedName>
        <fullName evidence="5">Peptidoglycan-binding protein</fullName>
    </recommendedName>
</protein>
<organism evidence="3 4">
    <name type="scientific">Ahrensia marina</name>
    <dbReference type="NCBI Taxonomy" id="1514904"/>
    <lineage>
        <taxon>Bacteria</taxon>
        <taxon>Pseudomonadati</taxon>
        <taxon>Pseudomonadota</taxon>
        <taxon>Alphaproteobacteria</taxon>
        <taxon>Hyphomicrobiales</taxon>
        <taxon>Ahrensiaceae</taxon>
        <taxon>Ahrensia</taxon>
    </lineage>
</organism>
<keyword evidence="4" id="KW-1185">Reference proteome</keyword>